<gene>
    <name evidence="2" type="ORF">ACFP5Y_05905</name>
</gene>
<keyword evidence="3" id="KW-1185">Reference proteome</keyword>
<keyword evidence="1" id="KW-0732">Signal</keyword>
<evidence type="ECO:0000313" key="3">
    <source>
        <dbReference type="Proteomes" id="UP001596282"/>
    </source>
</evidence>
<evidence type="ECO:0008006" key="4">
    <source>
        <dbReference type="Google" id="ProtNLM"/>
    </source>
</evidence>
<feature type="chain" id="PRO_5045142588" description="Cell surface protein" evidence="1">
    <location>
        <begin position="28"/>
        <end position="614"/>
    </location>
</feature>
<sequence length="614" mass="68005">MNKKQGQLIAMALILTGLSFATIPAQAKTTYSVVKTTKLAKAPYHVTNTKKVTYTWNLAHTQKLQLISGNEDAATYANQTTWYVDKKVTLKHANKTTTYFHITNDNGNDSGYVYHQALAKGYAPKYSATLNDGKYYRLNAATTVTSYNKVLTLPKDTVVRAATNINDLKETFSISLNALSYKLKKQLGISKSMLSATIAAGPKLNWTKISTPAYMLPYTGTDKTEVWGNDLFPGSDESRTNTQRLRITTDGYLEFYNNASYQSMGTVYPIGTPTSRQILTSNVDGNTITVTYHQAIPGLTDTAITVAGKTEYQLTIEIQKQLTDKSGYALAHYVVGGKPFYSWASAFLLPDYDTPNPATALSETNFKKLDKEFFNTDTFYKTTKKVKIKAPFTGYEGGLSQLKTVTLPKGTVVAGNKPYRTKVNRKYVTVFDLRTNILSSRLLKVGYQTGLVAGTYSTEATSTSGFKQVKRPNYMPTYSYGDLYLGSNTAITNRSSQLATQSVQITADGYVEVHKNSAKANSATYYSKPVAAAKIQRVVIKNKTRQLFLNKRLSGLKTTKVKYQGKTQYQLNLTNQHKYRVVEPLGDSDDGPAYYNLYTLAGKTFYTPLGSING</sequence>
<accession>A0ABW1RZ60</accession>
<comment type="caution">
    <text evidence="2">The sequence shown here is derived from an EMBL/GenBank/DDBJ whole genome shotgun (WGS) entry which is preliminary data.</text>
</comment>
<feature type="signal peptide" evidence="1">
    <location>
        <begin position="1"/>
        <end position="27"/>
    </location>
</feature>
<reference evidence="3" key="1">
    <citation type="journal article" date="2019" name="Int. J. Syst. Evol. Microbiol.">
        <title>The Global Catalogue of Microorganisms (GCM) 10K type strain sequencing project: providing services to taxonomists for standard genome sequencing and annotation.</title>
        <authorList>
            <consortium name="The Broad Institute Genomics Platform"/>
            <consortium name="The Broad Institute Genome Sequencing Center for Infectious Disease"/>
            <person name="Wu L."/>
            <person name="Ma J."/>
        </authorList>
    </citation>
    <scope>NUCLEOTIDE SEQUENCE [LARGE SCALE GENOMIC DNA]</scope>
    <source>
        <strain evidence="3">CCM 8933</strain>
    </source>
</reference>
<evidence type="ECO:0000256" key="1">
    <source>
        <dbReference type="SAM" id="SignalP"/>
    </source>
</evidence>
<name>A0ABW1RZ60_9LACO</name>
<proteinExistence type="predicted"/>
<protein>
    <recommendedName>
        <fullName evidence="4">Cell surface protein</fullName>
    </recommendedName>
</protein>
<dbReference type="EMBL" id="JBHSSC010000016">
    <property type="protein sequence ID" value="MFC6180746.1"/>
    <property type="molecule type" value="Genomic_DNA"/>
</dbReference>
<dbReference type="RefSeq" id="WP_137628359.1">
    <property type="nucleotide sequence ID" value="NZ_BJDJ01000008.1"/>
</dbReference>
<dbReference type="Proteomes" id="UP001596282">
    <property type="component" value="Unassembled WGS sequence"/>
</dbReference>
<evidence type="ECO:0000313" key="2">
    <source>
        <dbReference type="EMBL" id="MFC6180746.1"/>
    </source>
</evidence>
<organism evidence="2 3">
    <name type="scientific">Lactiplantibacillus daowaiensis</name>
    <dbReference type="NCBI Taxonomy" id="2559918"/>
    <lineage>
        <taxon>Bacteria</taxon>
        <taxon>Bacillati</taxon>
        <taxon>Bacillota</taxon>
        <taxon>Bacilli</taxon>
        <taxon>Lactobacillales</taxon>
        <taxon>Lactobacillaceae</taxon>
        <taxon>Lactiplantibacillus</taxon>
    </lineage>
</organism>